<dbReference type="InterPro" id="IPR000182">
    <property type="entry name" value="GNAT_dom"/>
</dbReference>
<feature type="domain" description="N-acetyltransferase" evidence="1">
    <location>
        <begin position="171"/>
        <end position="308"/>
    </location>
</feature>
<dbReference type="InterPro" id="IPR016181">
    <property type="entry name" value="Acyl_CoA_acyltransferase"/>
</dbReference>
<gene>
    <name evidence="2" type="ORF">GKJPGBOP_01801</name>
</gene>
<dbReference type="Proteomes" id="UP000286746">
    <property type="component" value="Unassembled WGS sequence"/>
</dbReference>
<dbReference type="Gene3D" id="3.40.630.30">
    <property type="match status" value="1"/>
</dbReference>
<name>A0A401VYI6_STREY</name>
<accession>A0A401VYI6</accession>
<reference evidence="2 3" key="1">
    <citation type="submission" date="2018-11" db="EMBL/GenBank/DDBJ databases">
        <title>Whole genome sequence of Streptomyces paromomycinus NBRC 15454(T).</title>
        <authorList>
            <person name="Komaki H."/>
            <person name="Tamura T."/>
        </authorList>
    </citation>
    <scope>NUCLEOTIDE SEQUENCE [LARGE SCALE GENOMIC DNA]</scope>
    <source>
        <strain evidence="2 3">NBRC 15454</strain>
    </source>
</reference>
<evidence type="ECO:0000313" key="3">
    <source>
        <dbReference type="Proteomes" id="UP000286746"/>
    </source>
</evidence>
<comment type="caution">
    <text evidence="2">The sequence shown here is derived from an EMBL/GenBank/DDBJ whole genome shotgun (WGS) entry which is preliminary data.</text>
</comment>
<dbReference type="PROSITE" id="PS51186">
    <property type="entry name" value="GNAT"/>
    <property type="match status" value="1"/>
</dbReference>
<dbReference type="AlphaFoldDB" id="A0A401VYI6"/>
<protein>
    <submittedName>
        <fullName evidence="2">N-acetyltransferase</fullName>
    </submittedName>
</protein>
<organism evidence="2 3">
    <name type="scientific">Streptomyces paromomycinus</name>
    <name type="common">Streptomyces rimosus subsp. paromomycinus</name>
    <dbReference type="NCBI Taxonomy" id="92743"/>
    <lineage>
        <taxon>Bacteria</taxon>
        <taxon>Bacillati</taxon>
        <taxon>Actinomycetota</taxon>
        <taxon>Actinomycetes</taxon>
        <taxon>Kitasatosporales</taxon>
        <taxon>Streptomycetaceae</taxon>
        <taxon>Streptomyces</taxon>
    </lineage>
</organism>
<dbReference type="RefSeq" id="WP_125053498.1">
    <property type="nucleotide sequence ID" value="NZ_BHZD01000001.1"/>
</dbReference>
<evidence type="ECO:0000313" key="2">
    <source>
        <dbReference type="EMBL" id="GCD42143.1"/>
    </source>
</evidence>
<keyword evidence="3" id="KW-1185">Reference proteome</keyword>
<proteinExistence type="predicted"/>
<dbReference type="EMBL" id="BHZD01000001">
    <property type="protein sequence ID" value="GCD42143.1"/>
    <property type="molecule type" value="Genomic_DNA"/>
</dbReference>
<dbReference type="GO" id="GO:0016747">
    <property type="term" value="F:acyltransferase activity, transferring groups other than amino-acyl groups"/>
    <property type="evidence" value="ECO:0007669"/>
    <property type="project" value="InterPro"/>
</dbReference>
<dbReference type="Pfam" id="PF00583">
    <property type="entry name" value="Acetyltransf_1"/>
    <property type="match status" value="1"/>
</dbReference>
<dbReference type="CDD" id="cd04301">
    <property type="entry name" value="NAT_SF"/>
    <property type="match status" value="1"/>
</dbReference>
<evidence type="ECO:0000259" key="1">
    <source>
        <dbReference type="PROSITE" id="PS51186"/>
    </source>
</evidence>
<dbReference type="SUPFAM" id="SSF55729">
    <property type="entry name" value="Acyl-CoA N-acyltransferases (Nat)"/>
    <property type="match status" value="1"/>
</dbReference>
<keyword evidence="2" id="KW-0808">Transferase</keyword>
<sequence length="308" mass="33903">MTELVIRALTESDAYLFDTLDDPTTGLVGHLPFGRRYVTAAQGGQYRPEWTWVALRDGVVVARAAWWGGPEDTRPVALDWLGFAPGESDAAVRLLHAAPLHAEYVLQLPPGWRDQPAVRDAARARTDVAAAAGLVPLVERFRYTWTPECGLPEQPGRLVFRPEPDDGVFLDILRRVETGSLDAHARQAIAEGGVEQAAQEELAFFRWCPSPRAWWRVAWTAGPGRGGEPVGLHVPARNLRSPVIGFIGVVPEHRGRGYGYDLLADCTRHLAEHGAERIIGETDQPNVQMAAAFAKAGYPMTQERAFFV</sequence>